<organism evidence="2 7">
    <name type="scientific">Rhizophagus irregularis</name>
    <dbReference type="NCBI Taxonomy" id="588596"/>
    <lineage>
        <taxon>Eukaryota</taxon>
        <taxon>Fungi</taxon>
        <taxon>Fungi incertae sedis</taxon>
        <taxon>Mucoromycota</taxon>
        <taxon>Glomeromycotina</taxon>
        <taxon>Glomeromycetes</taxon>
        <taxon>Glomerales</taxon>
        <taxon>Glomeraceae</taxon>
        <taxon>Rhizophagus</taxon>
    </lineage>
</organism>
<dbReference type="OrthoDB" id="2318958at2759"/>
<gene>
    <name evidence="2" type="ORF">CHRIB12_LOCUS18865</name>
    <name evidence="4" type="ORF">RhiirA1_508338</name>
    <name evidence="3" type="ORF">RhiirA5_457440</name>
</gene>
<evidence type="ECO:0000313" key="6">
    <source>
        <dbReference type="Proteomes" id="UP000232722"/>
    </source>
</evidence>
<evidence type="ECO:0000256" key="1">
    <source>
        <dbReference type="SAM" id="MobiDB-lite"/>
    </source>
</evidence>
<comment type="caution">
    <text evidence="2">The sequence shown here is derived from an EMBL/GenBank/DDBJ whole genome shotgun (WGS) entry which is preliminary data.</text>
</comment>
<dbReference type="Proteomes" id="UP000684084">
    <property type="component" value="Unassembled WGS sequence"/>
</dbReference>
<dbReference type="Proteomes" id="UP000232688">
    <property type="component" value="Unassembled WGS sequence"/>
</dbReference>
<reference evidence="3 6" key="1">
    <citation type="submission" date="2016-04" db="EMBL/GenBank/DDBJ databases">
        <title>Genome analyses suggest a sexual origin of heterokaryosis in a supposedly ancient asexual fungus.</title>
        <authorList>
            <person name="Ropars J."/>
            <person name="Sedzielewska K."/>
            <person name="Noel J."/>
            <person name="Charron P."/>
            <person name="Farinelli L."/>
            <person name="Marton T."/>
            <person name="Kruger M."/>
            <person name="Pelin A."/>
            <person name="Brachmann A."/>
            <person name="Corradi N."/>
        </authorList>
    </citation>
    <scope>NUCLEOTIDE SEQUENCE [LARGE SCALE GENOMIC DNA]</scope>
    <source>
        <strain evidence="3 6">A5</strain>
    </source>
</reference>
<sequence>MNSQVQIPNSENNQPSLISIPYNSQDNDVPSHERQESLTASSDVTYVAQSPNTIPSFQFQPTDNNANEQTNSSSNLQIHSTIFFFRPPNDLYHYYVVCKEVSNDTVAYLLNKSLKERNIQFNENGYTFYYQQQCNNQLYQVSCEIVSPLEINKCLSKKFLGVELQQNMEHEYLALTFGQKDHLERHLMKYLSQYVLEIKN</sequence>
<evidence type="ECO:0000313" key="4">
    <source>
        <dbReference type="EMBL" id="PKC67922.1"/>
    </source>
</evidence>
<evidence type="ECO:0000313" key="2">
    <source>
        <dbReference type="EMBL" id="CAB5384436.1"/>
    </source>
</evidence>
<evidence type="ECO:0000313" key="3">
    <source>
        <dbReference type="EMBL" id="PKC01049.1"/>
    </source>
</evidence>
<reference evidence="3 6" key="2">
    <citation type="submission" date="2017-09" db="EMBL/GenBank/DDBJ databases">
        <title>Extensive intraspecific genome diversity in a model arbuscular mycorrhizal fungus.</title>
        <authorList>
            <person name="Chen E.C."/>
            <person name="Morin E."/>
            <person name="Beaudet D."/>
            <person name="Noel J."/>
            <person name="Ndikumana S."/>
            <person name="Charron P."/>
            <person name="St-Onge C."/>
            <person name="Giorgi J."/>
            <person name="Grigoriev I.V."/>
            <person name="Roux C."/>
            <person name="Martin F.M."/>
            <person name="Corradi N."/>
        </authorList>
    </citation>
    <scope>NUCLEOTIDE SEQUENCE [LARGE SCALE GENOMIC DNA]</scope>
    <source>
        <strain evidence="3 6">A5</strain>
    </source>
</reference>
<feature type="compositionally biased region" description="Polar residues" evidence="1">
    <location>
        <begin position="1"/>
        <end position="28"/>
    </location>
</feature>
<dbReference type="EMBL" id="LLXJ01001711">
    <property type="protein sequence ID" value="PKC01049.1"/>
    <property type="molecule type" value="Genomic_DNA"/>
</dbReference>
<feature type="region of interest" description="Disordered" evidence="1">
    <location>
        <begin position="1"/>
        <end position="43"/>
    </location>
</feature>
<evidence type="ECO:0000313" key="7">
    <source>
        <dbReference type="Proteomes" id="UP000684084"/>
    </source>
</evidence>
<reference evidence="4 5" key="4">
    <citation type="submission" date="2017-10" db="EMBL/GenBank/DDBJ databases">
        <title>Genome analyses suggest a sexual origin of heterokaryosis in a supposedly ancient asexual fungus.</title>
        <authorList>
            <person name="Corradi N."/>
            <person name="Sedzielewska K."/>
            <person name="Noel J."/>
            <person name="Charron P."/>
            <person name="Farinelli L."/>
            <person name="Marton T."/>
            <person name="Kruger M."/>
            <person name="Pelin A."/>
            <person name="Brachmann A."/>
            <person name="Corradi N."/>
        </authorList>
    </citation>
    <scope>NUCLEOTIDE SEQUENCE [LARGE SCALE GENOMIC DNA]</scope>
    <source>
        <strain evidence="4 5">A1</strain>
    </source>
</reference>
<dbReference type="EMBL" id="CAGKOT010000051">
    <property type="protein sequence ID" value="CAB5384436.1"/>
    <property type="molecule type" value="Genomic_DNA"/>
</dbReference>
<dbReference type="VEuPathDB" id="FungiDB:RhiirA1_508338"/>
<evidence type="ECO:0000313" key="5">
    <source>
        <dbReference type="Proteomes" id="UP000232688"/>
    </source>
</evidence>
<name>A0A2I1EM30_9GLOM</name>
<dbReference type="AlphaFoldDB" id="A0A2I1EM30"/>
<dbReference type="VEuPathDB" id="FungiDB:FUN_012351"/>
<accession>A0A2I1EM30</accession>
<reference evidence="2" key="5">
    <citation type="submission" date="2020-05" db="EMBL/GenBank/DDBJ databases">
        <authorList>
            <person name="Rincon C."/>
            <person name="Sanders R I."/>
            <person name="Robbins C."/>
            <person name="Chaturvedi A."/>
        </authorList>
    </citation>
    <scope>NUCLEOTIDE SEQUENCE</scope>
    <source>
        <strain evidence="2">CHB12</strain>
    </source>
</reference>
<protein>
    <submittedName>
        <fullName evidence="2">Uncharacterized protein</fullName>
    </submittedName>
</protein>
<dbReference type="EMBL" id="LLXH01000362">
    <property type="protein sequence ID" value="PKC67922.1"/>
    <property type="molecule type" value="Genomic_DNA"/>
</dbReference>
<dbReference type="VEuPathDB" id="FungiDB:RhiirFUN_014767"/>
<dbReference type="Proteomes" id="UP000232722">
    <property type="component" value="Unassembled WGS sequence"/>
</dbReference>
<reference evidence="4 5" key="3">
    <citation type="submission" date="2017-10" db="EMBL/GenBank/DDBJ databases">
        <title>Extensive intraspecific genome diversity in a model arbuscular mycorrhizal fungus.</title>
        <authorList>
            <person name="Chen E.C.H."/>
            <person name="Morin E."/>
            <person name="Baudet D."/>
            <person name="Noel J."/>
            <person name="Ndikumana S."/>
            <person name="Charron P."/>
            <person name="St-Onge C."/>
            <person name="Giorgi J."/>
            <person name="Grigoriev I.V."/>
            <person name="Roux C."/>
            <person name="Martin F.M."/>
            <person name="Corradi N."/>
        </authorList>
    </citation>
    <scope>NUCLEOTIDE SEQUENCE [LARGE SCALE GENOMIC DNA]</scope>
    <source>
        <strain evidence="4 5">A1</strain>
    </source>
</reference>
<proteinExistence type="predicted"/>